<name>A0ABT9Y726_9FIRM</name>
<comment type="caution">
    <text evidence="6">The sequence shown here is derived from an EMBL/GenBank/DDBJ whole genome shotgun (WGS) entry which is preliminary data.</text>
</comment>
<dbReference type="EMBL" id="JAUSUE010000007">
    <property type="protein sequence ID" value="MDQ0203618.1"/>
    <property type="molecule type" value="Genomic_DNA"/>
</dbReference>
<dbReference type="InterPro" id="IPR038770">
    <property type="entry name" value="Na+/solute_symporter_sf"/>
</dbReference>
<feature type="transmembrane region" description="Helical" evidence="5">
    <location>
        <begin position="100"/>
        <end position="122"/>
    </location>
</feature>
<evidence type="ECO:0000256" key="2">
    <source>
        <dbReference type="ARBA" id="ARBA00022692"/>
    </source>
</evidence>
<feature type="transmembrane region" description="Helical" evidence="5">
    <location>
        <begin position="157"/>
        <end position="181"/>
    </location>
</feature>
<evidence type="ECO:0000313" key="7">
    <source>
        <dbReference type="Proteomes" id="UP001239167"/>
    </source>
</evidence>
<feature type="transmembrane region" description="Helical" evidence="5">
    <location>
        <begin position="298"/>
        <end position="321"/>
    </location>
</feature>
<feature type="transmembrane region" description="Helical" evidence="5">
    <location>
        <begin position="187"/>
        <end position="210"/>
    </location>
</feature>
<dbReference type="InterPro" id="IPR004710">
    <property type="entry name" value="Bilac:Na_transpt"/>
</dbReference>
<evidence type="ECO:0000256" key="3">
    <source>
        <dbReference type="ARBA" id="ARBA00022989"/>
    </source>
</evidence>
<keyword evidence="3 5" id="KW-1133">Transmembrane helix</keyword>
<feature type="transmembrane region" description="Helical" evidence="5">
    <location>
        <begin position="251"/>
        <end position="277"/>
    </location>
</feature>
<keyword evidence="4 5" id="KW-0472">Membrane</keyword>
<feature type="transmembrane region" description="Helical" evidence="5">
    <location>
        <begin position="44"/>
        <end position="63"/>
    </location>
</feature>
<evidence type="ECO:0000256" key="4">
    <source>
        <dbReference type="ARBA" id="ARBA00023136"/>
    </source>
</evidence>
<evidence type="ECO:0000313" key="6">
    <source>
        <dbReference type="EMBL" id="MDQ0203618.1"/>
    </source>
</evidence>
<evidence type="ECO:0000256" key="1">
    <source>
        <dbReference type="ARBA" id="ARBA00004141"/>
    </source>
</evidence>
<dbReference type="PANTHER" id="PTHR10361:SF28">
    <property type="entry name" value="P3 PROTEIN-RELATED"/>
    <property type="match status" value="1"/>
</dbReference>
<reference evidence="6 7" key="1">
    <citation type="submission" date="2023-07" db="EMBL/GenBank/DDBJ databases">
        <title>Genomic Encyclopedia of Type Strains, Phase IV (KMG-IV): sequencing the most valuable type-strain genomes for metagenomic binning, comparative biology and taxonomic classification.</title>
        <authorList>
            <person name="Goeker M."/>
        </authorList>
    </citation>
    <scope>NUCLEOTIDE SEQUENCE [LARGE SCALE GENOMIC DNA]</scope>
    <source>
        <strain evidence="6 7">DSM 16980</strain>
    </source>
</reference>
<feature type="transmembrane region" description="Helical" evidence="5">
    <location>
        <begin position="222"/>
        <end position="245"/>
    </location>
</feature>
<keyword evidence="7" id="KW-1185">Reference proteome</keyword>
<proteinExistence type="predicted"/>
<dbReference type="InterPro" id="IPR002657">
    <property type="entry name" value="BilAc:Na_symport/Acr3"/>
</dbReference>
<accession>A0ABT9Y726</accession>
<dbReference type="Pfam" id="PF01758">
    <property type="entry name" value="SBF"/>
    <property type="match status" value="1"/>
</dbReference>
<gene>
    <name evidence="6" type="ORF">J2S01_001334</name>
</gene>
<dbReference type="Proteomes" id="UP001239167">
    <property type="component" value="Unassembled WGS sequence"/>
</dbReference>
<feature type="transmembrane region" description="Helical" evidence="5">
    <location>
        <begin position="69"/>
        <end position="88"/>
    </location>
</feature>
<dbReference type="PANTHER" id="PTHR10361">
    <property type="entry name" value="SODIUM-BILE ACID COTRANSPORTER"/>
    <property type="match status" value="1"/>
</dbReference>
<protein>
    <submittedName>
        <fullName evidence="6">BASS family bile acid:Na+ symporter</fullName>
    </submittedName>
</protein>
<keyword evidence="2 5" id="KW-0812">Transmembrane</keyword>
<sequence>MLYRKVNAAAVDIGFSVLLDHPYNFRGTIIMKAFSLFSNFMTKYMSALVLLIAIIALLQPWTFKWAAQYVTYLLGIVMFGMGMTLRWEDFSLVFKRPRDVFIGSLAHFTIMPALAWGLAKAFGLPPELAVGVILVGTCPSGTSSNVMTFLARGDVALSVAIGIATTVLAPFITPLLTWYLVGAWVSISLGAMFLSIFQVVVVPIALGIVVNRLFGGFVQNAVKVLPLISVLAIMLIVGAVVAVSAQKIIQTGLLIIGIVIIHNLCGYTLGYCAARIAGFDFAKQKAVMFEVGMQNSGLATSLALMHFSAAAAIPGAIFSVWHNISGSLLANRLASKAEDEVKTDISKARKNTINA</sequence>
<dbReference type="Gene3D" id="1.20.1530.20">
    <property type="match status" value="1"/>
</dbReference>
<feature type="transmembrane region" description="Helical" evidence="5">
    <location>
        <begin position="128"/>
        <end position="150"/>
    </location>
</feature>
<organism evidence="6 7">
    <name type="scientific">Pectinatus haikarae</name>
    <dbReference type="NCBI Taxonomy" id="349096"/>
    <lineage>
        <taxon>Bacteria</taxon>
        <taxon>Bacillati</taxon>
        <taxon>Bacillota</taxon>
        <taxon>Negativicutes</taxon>
        <taxon>Selenomonadales</taxon>
        <taxon>Selenomonadaceae</taxon>
        <taxon>Pectinatus</taxon>
    </lineage>
</organism>
<comment type="subcellular location">
    <subcellularLocation>
        <location evidence="1">Membrane</location>
        <topology evidence="1">Multi-pass membrane protein</topology>
    </subcellularLocation>
</comment>
<evidence type="ECO:0000256" key="5">
    <source>
        <dbReference type="SAM" id="Phobius"/>
    </source>
</evidence>